<evidence type="ECO:0000313" key="3">
    <source>
        <dbReference type="Proteomes" id="UP000828390"/>
    </source>
</evidence>
<dbReference type="Proteomes" id="UP000828390">
    <property type="component" value="Unassembled WGS sequence"/>
</dbReference>
<feature type="region of interest" description="Disordered" evidence="1">
    <location>
        <begin position="45"/>
        <end position="65"/>
    </location>
</feature>
<evidence type="ECO:0000256" key="1">
    <source>
        <dbReference type="SAM" id="MobiDB-lite"/>
    </source>
</evidence>
<sequence length="65" mass="7227">MLIVHLYTTEGHPDGEIFVVLNSQPSFCWCISDPAVFQWLQMPGLHTGPPGPVRRRGQRTAGNLP</sequence>
<keyword evidence="3" id="KW-1185">Reference proteome</keyword>
<reference evidence="2" key="1">
    <citation type="journal article" date="2019" name="bioRxiv">
        <title>The Genome of the Zebra Mussel, Dreissena polymorpha: A Resource for Invasive Species Research.</title>
        <authorList>
            <person name="McCartney M.A."/>
            <person name="Auch B."/>
            <person name="Kono T."/>
            <person name="Mallez S."/>
            <person name="Zhang Y."/>
            <person name="Obille A."/>
            <person name="Becker A."/>
            <person name="Abrahante J.E."/>
            <person name="Garbe J."/>
            <person name="Badalamenti J.P."/>
            <person name="Herman A."/>
            <person name="Mangelson H."/>
            <person name="Liachko I."/>
            <person name="Sullivan S."/>
            <person name="Sone E.D."/>
            <person name="Koren S."/>
            <person name="Silverstein K.A.T."/>
            <person name="Beckman K.B."/>
            <person name="Gohl D.M."/>
        </authorList>
    </citation>
    <scope>NUCLEOTIDE SEQUENCE</scope>
    <source>
        <strain evidence="2">Duluth1</strain>
        <tissue evidence="2">Whole animal</tissue>
    </source>
</reference>
<evidence type="ECO:0000313" key="2">
    <source>
        <dbReference type="EMBL" id="KAH3887137.1"/>
    </source>
</evidence>
<comment type="caution">
    <text evidence="2">The sequence shown here is derived from an EMBL/GenBank/DDBJ whole genome shotgun (WGS) entry which is preliminary data.</text>
</comment>
<organism evidence="2 3">
    <name type="scientific">Dreissena polymorpha</name>
    <name type="common">Zebra mussel</name>
    <name type="synonym">Mytilus polymorpha</name>
    <dbReference type="NCBI Taxonomy" id="45954"/>
    <lineage>
        <taxon>Eukaryota</taxon>
        <taxon>Metazoa</taxon>
        <taxon>Spiralia</taxon>
        <taxon>Lophotrochozoa</taxon>
        <taxon>Mollusca</taxon>
        <taxon>Bivalvia</taxon>
        <taxon>Autobranchia</taxon>
        <taxon>Heteroconchia</taxon>
        <taxon>Euheterodonta</taxon>
        <taxon>Imparidentia</taxon>
        <taxon>Neoheterodontei</taxon>
        <taxon>Myida</taxon>
        <taxon>Dreissenoidea</taxon>
        <taxon>Dreissenidae</taxon>
        <taxon>Dreissena</taxon>
    </lineage>
</organism>
<proteinExistence type="predicted"/>
<reference evidence="2" key="2">
    <citation type="submission" date="2020-11" db="EMBL/GenBank/DDBJ databases">
        <authorList>
            <person name="McCartney M.A."/>
            <person name="Auch B."/>
            <person name="Kono T."/>
            <person name="Mallez S."/>
            <person name="Becker A."/>
            <person name="Gohl D.M."/>
            <person name="Silverstein K.A.T."/>
            <person name="Koren S."/>
            <person name="Bechman K.B."/>
            <person name="Herman A."/>
            <person name="Abrahante J.E."/>
            <person name="Garbe J."/>
        </authorList>
    </citation>
    <scope>NUCLEOTIDE SEQUENCE</scope>
    <source>
        <strain evidence="2">Duluth1</strain>
        <tissue evidence="2">Whole animal</tissue>
    </source>
</reference>
<accession>A0A9D4N008</accession>
<gene>
    <name evidence="2" type="ORF">DPMN_011153</name>
</gene>
<dbReference type="AlphaFoldDB" id="A0A9D4N008"/>
<dbReference type="EMBL" id="JAIWYP010000001">
    <property type="protein sequence ID" value="KAH3887137.1"/>
    <property type="molecule type" value="Genomic_DNA"/>
</dbReference>
<protein>
    <submittedName>
        <fullName evidence="2">Uncharacterized protein</fullName>
    </submittedName>
</protein>
<name>A0A9D4N008_DREPO</name>